<keyword evidence="2" id="KW-0732">Signal</keyword>
<reference evidence="3 4" key="1">
    <citation type="journal article" date="2015" name="Nat. Commun.">
        <title>Lucilia cuprina genome unlocks parasitic fly biology to underpin future interventions.</title>
        <authorList>
            <person name="Anstead C.A."/>
            <person name="Korhonen P.K."/>
            <person name="Young N.D."/>
            <person name="Hall R.S."/>
            <person name="Jex A.R."/>
            <person name="Murali S.C."/>
            <person name="Hughes D.S."/>
            <person name="Lee S.F."/>
            <person name="Perry T."/>
            <person name="Stroehlein A.J."/>
            <person name="Ansell B.R."/>
            <person name="Breugelmans B."/>
            <person name="Hofmann A."/>
            <person name="Qu J."/>
            <person name="Dugan S."/>
            <person name="Lee S.L."/>
            <person name="Chao H."/>
            <person name="Dinh H."/>
            <person name="Han Y."/>
            <person name="Doddapaneni H.V."/>
            <person name="Worley K.C."/>
            <person name="Muzny D.M."/>
            <person name="Ioannidis P."/>
            <person name="Waterhouse R.M."/>
            <person name="Zdobnov E.M."/>
            <person name="James P.J."/>
            <person name="Bagnall N.H."/>
            <person name="Kotze A.C."/>
            <person name="Gibbs R.A."/>
            <person name="Richards S."/>
            <person name="Batterham P."/>
            <person name="Gasser R.B."/>
        </authorList>
    </citation>
    <scope>NUCLEOTIDE SEQUENCE [LARGE SCALE GENOMIC DNA]</scope>
    <source>
        <strain evidence="3 4">LS</strain>
        <tissue evidence="3">Full body</tissue>
    </source>
</reference>
<evidence type="ECO:0000256" key="1">
    <source>
        <dbReference type="SAM" id="MobiDB-lite"/>
    </source>
</evidence>
<keyword evidence="4" id="KW-1185">Reference proteome</keyword>
<feature type="compositionally biased region" description="Polar residues" evidence="1">
    <location>
        <begin position="27"/>
        <end position="46"/>
    </location>
</feature>
<evidence type="ECO:0000313" key="3">
    <source>
        <dbReference type="EMBL" id="KNC26048.1"/>
    </source>
</evidence>
<comment type="caution">
    <text evidence="3">The sequence shown here is derived from an EMBL/GenBank/DDBJ whole genome shotgun (WGS) entry which is preliminary data.</text>
</comment>
<dbReference type="OMA" id="ERNMEFP"/>
<name>A0A0L0C142_LUCCU</name>
<feature type="signal peptide" evidence="2">
    <location>
        <begin position="1"/>
        <end position="19"/>
    </location>
</feature>
<dbReference type="OrthoDB" id="8064833at2759"/>
<dbReference type="STRING" id="7375.A0A0L0C142"/>
<gene>
    <name evidence="3" type="ORF">FF38_02091</name>
</gene>
<dbReference type="EMBL" id="JRES01001034">
    <property type="protein sequence ID" value="KNC26048.1"/>
    <property type="molecule type" value="Genomic_DNA"/>
</dbReference>
<feature type="region of interest" description="Disordered" evidence="1">
    <location>
        <begin position="27"/>
        <end position="48"/>
    </location>
</feature>
<feature type="chain" id="PRO_5005535389" evidence="2">
    <location>
        <begin position="20"/>
        <end position="203"/>
    </location>
</feature>
<dbReference type="Proteomes" id="UP000037069">
    <property type="component" value="Unassembled WGS sequence"/>
</dbReference>
<sequence>MKCFTICVVVFALAIVARADEDLVASASDNSESTQELSGSASSLSPWQEKHQEKRYVGGYAGVGAYGTGLDTLGYGSGYYNPYQSRLGLDGYAGYPGYNGYTGGYGGYAGYGGYGGYGAYTGGYNSYPYNSYNRGAYPYARPGYGGYGSYAGYGSYPSSYYSSNYGSSIIGGGLGALGTPGYVPPVAGAAGYQYGPGISGTVY</sequence>
<accession>A0A0L0C142</accession>
<protein>
    <submittedName>
        <fullName evidence="3">Uncharacterized protein</fullName>
    </submittedName>
</protein>
<dbReference type="AlphaFoldDB" id="A0A0L0C142"/>
<evidence type="ECO:0000256" key="2">
    <source>
        <dbReference type="SAM" id="SignalP"/>
    </source>
</evidence>
<organism evidence="3 4">
    <name type="scientific">Lucilia cuprina</name>
    <name type="common">Green bottle fly</name>
    <name type="synonym">Australian sheep blowfly</name>
    <dbReference type="NCBI Taxonomy" id="7375"/>
    <lineage>
        <taxon>Eukaryota</taxon>
        <taxon>Metazoa</taxon>
        <taxon>Ecdysozoa</taxon>
        <taxon>Arthropoda</taxon>
        <taxon>Hexapoda</taxon>
        <taxon>Insecta</taxon>
        <taxon>Pterygota</taxon>
        <taxon>Neoptera</taxon>
        <taxon>Endopterygota</taxon>
        <taxon>Diptera</taxon>
        <taxon>Brachycera</taxon>
        <taxon>Muscomorpha</taxon>
        <taxon>Oestroidea</taxon>
        <taxon>Calliphoridae</taxon>
        <taxon>Luciliinae</taxon>
        <taxon>Lucilia</taxon>
    </lineage>
</organism>
<proteinExistence type="predicted"/>
<evidence type="ECO:0000313" key="4">
    <source>
        <dbReference type="Proteomes" id="UP000037069"/>
    </source>
</evidence>